<reference evidence="5" key="3">
    <citation type="submission" date="2015-06" db="UniProtKB">
        <authorList>
            <consortium name="EnsemblMetazoa"/>
        </authorList>
    </citation>
    <scope>IDENTIFICATION</scope>
</reference>
<dbReference type="PANTHER" id="PTHR24198:SF165">
    <property type="entry name" value="ANKYRIN REPEAT-CONTAINING PROTEIN-RELATED"/>
    <property type="match status" value="1"/>
</dbReference>
<dbReference type="Proteomes" id="UP000014760">
    <property type="component" value="Unassembled WGS sequence"/>
</dbReference>
<dbReference type="STRING" id="283909.R7TEW9"/>
<dbReference type="EnsemblMetazoa" id="CapteT190416">
    <property type="protein sequence ID" value="CapteP190416"/>
    <property type="gene ID" value="CapteG190416"/>
</dbReference>
<evidence type="ECO:0000313" key="5">
    <source>
        <dbReference type="EnsemblMetazoa" id="CapteP190416"/>
    </source>
</evidence>
<dbReference type="InterPro" id="IPR002110">
    <property type="entry name" value="Ankyrin_rpt"/>
</dbReference>
<evidence type="ECO:0000313" key="6">
    <source>
        <dbReference type="Proteomes" id="UP000014760"/>
    </source>
</evidence>
<dbReference type="InterPro" id="IPR036770">
    <property type="entry name" value="Ankyrin_rpt-contain_sf"/>
</dbReference>
<dbReference type="PANTHER" id="PTHR24198">
    <property type="entry name" value="ANKYRIN REPEAT AND PROTEIN KINASE DOMAIN-CONTAINING PROTEIN"/>
    <property type="match status" value="1"/>
</dbReference>
<dbReference type="PROSITE" id="PS50297">
    <property type="entry name" value="ANK_REP_REGION"/>
    <property type="match status" value="2"/>
</dbReference>
<evidence type="ECO:0000256" key="3">
    <source>
        <dbReference type="PROSITE-ProRule" id="PRU00023"/>
    </source>
</evidence>
<dbReference type="Pfam" id="PF12796">
    <property type="entry name" value="Ank_2"/>
    <property type="match status" value="1"/>
</dbReference>
<dbReference type="Pfam" id="PF00023">
    <property type="entry name" value="Ank"/>
    <property type="match status" value="2"/>
</dbReference>
<dbReference type="HOGENOM" id="CLU_361023_0_0_1"/>
<keyword evidence="1" id="KW-0677">Repeat</keyword>
<dbReference type="EMBL" id="KB311270">
    <property type="protein sequence ID" value="ELT89611.1"/>
    <property type="molecule type" value="Genomic_DNA"/>
</dbReference>
<sequence>MSQIVQRALDLLRPHRPHRLFPLCFVSEDTRIHAKRLFDLLEAEPTALEVEEMKRLIEESPSTEARNIYNVVNWDGFTLLQRAVVSNNMFVVKLLLKKGCDVNLGICSLPLHLACKLGHVHVAQLLLNFGARADFECTVCYPDEHKLKTYPDQIYCLAYQPVYTPVMYALSGDHEQVLRLLLHHEHSRQLVRTDFLLHEACKMGAHECSRYLLQRYSEQMSQENTDGRTPLQISLVMDAESAMFLMDNGAEFKDTVFLMEGGSTLHELYKSKMTLGLIKATKFALEHGFRSHINVRDQEGNTALYVLLRHVGRTVKSAIQSEYDLEVQECITMLLVHGANPNIPNHLGEAALHAVLSDSQNRQLYVSRHGQVRRLKPILQEICNVVRILLAHGADPTQRSSPTFVSPLYYAIRIFQSLQPDMVVVVKTALKQVLELLCQDNCAVNAVDSYGITPLLLLLLTAYKWIAANTTNVSFCKTILPFLADILQHFLKRGLDPNARLTYWTRRMDEAIESNYFKEVIVFLNLQVDACQYYDGVQLLMLRLVQRGGNPNLLVFTPFYGTPYTLSSDVPKEASLSFLLTRALFIQTELTLPCMLNVLNFFGRTLIQCKLTEFTNSVRHFIATDFKAVAPPAGVEPPLHLFATTPRSLRDLTRVAIAENLEWRLSKRMCNPNPRYSSHIVS</sequence>
<dbReference type="PROSITE" id="PS50088">
    <property type="entry name" value="ANK_REPEAT"/>
    <property type="match status" value="2"/>
</dbReference>
<gene>
    <name evidence="4" type="ORF">CAPTEDRAFT_190416</name>
</gene>
<evidence type="ECO:0000256" key="1">
    <source>
        <dbReference type="ARBA" id="ARBA00022737"/>
    </source>
</evidence>
<feature type="repeat" description="ANK" evidence="3">
    <location>
        <begin position="110"/>
        <end position="138"/>
    </location>
</feature>
<reference evidence="4 6" key="2">
    <citation type="journal article" date="2013" name="Nature">
        <title>Insights into bilaterian evolution from three spiralian genomes.</title>
        <authorList>
            <person name="Simakov O."/>
            <person name="Marletaz F."/>
            <person name="Cho S.J."/>
            <person name="Edsinger-Gonzales E."/>
            <person name="Havlak P."/>
            <person name="Hellsten U."/>
            <person name="Kuo D.H."/>
            <person name="Larsson T."/>
            <person name="Lv J."/>
            <person name="Arendt D."/>
            <person name="Savage R."/>
            <person name="Osoegawa K."/>
            <person name="de Jong P."/>
            <person name="Grimwood J."/>
            <person name="Chapman J.A."/>
            <person name="Shapiro H."/>
            <person name="Aerts A."/>
            <person name="Otillar R.P."/>
            <person name="Terry A.Y."/>
            <person name="Boore J.L."/>
            <person name="Grigoriev I.V."/>
            <person name="Lindberg D.R."/>
            <person name="Seaver E.C."/>
            <person name="Weisblat D.A."/>
            <person name="Putnam N.H."/>
            <person name="Rokhsar D.S."/>
        </authorList>
    </citation>
    <scope>NUCLEOTIDE SEQUENCE</scope>
    <source>
        <strain evidence="4 6">I ESC-2004</strain>
    </source>
</reference>
<dbReference type="Gene3D" id="1.25.40.20">
    <property type="entry name" value="Ankyrin repeat-containing domain"/>
    <property type="match status" value="3"/>
</dbReference>
<dbReference type="SUPFAM" id="SSF48403">
    <property type="entry name" value="Ankyrin repeat"/>
    <property type="match status" value="1"/>
</dbReference>
<dbReference type="OMA" id="SATIFNC"/>
<dbReference type="EMBL" id="AMQN01014773">
    <property type="status" value="NOT_ANNOTATED_CDS"/>
    <property type="molecule type" value="Genomic_DNA"/>
</dbReference>
<dbReference type="OrthoDB" id="3246549at2759"/>
<dbReference type="AlphaFoldDB" id="R7TEW9"/>
<evidence type="ECO:0000313" key="4">
    <source>
        <dbReference type="EMBL" id="ELT89611.1"/>
    </source>
</evidence>
<protein>
    <submittedName>
        <fullName evidence="4 5">Uncharacterized protein</fullName>
    </submittedName>
</protein>
<dbReference type="SMART" id="SM00248">
    <property type="entry name" value="ANK"/>
    <property type="match status" value="7"/>
</dbReference>
<proteinExistence type="predicted"/>
<name>R7TEW9_CAPTE</name>
<accession>R7TEW9</accession>
<keyword evidence="6" id="KW-1185">Reference proteome</keyword>
<feature type="repeat" description="ANK" evidence="3">
    <location>
        <begin position="75"/>
        <end position="103"/>
    </location>
</feature>
<keyword evidence="2 3" id="KW-0040">ANK repeat</keyword>
<organism evidence="4">
    <name type="scientific">Capitella teleta</name>
    <name type="common">Polychaete worm</name>
    <dbReference type="NCBI Taxonomy" id="283909"/>
    <lineage>
        <taxon>Eukaryota</taxon>
        <taxon>Metazoa</taxon>
        <taxon>Spiralia</taxon>
        <taxon>Lophotrochozoa</taxon>
        <taxon>Annelida</taxon>
        <taxon>Polychaeta</taxon>
        <taxon>Sedentaria</taxon>
        <taxon>Scolecida</taxon>
        <taxon>Capitellidae</taxon>
        <taxon>Capitella</taxon>
    </lineage>
</organism>
<reference evidence="6" key="1">
    <citation type="submission" date="2012-12" db="EMBL/GenBank/DDBJ databases">
        <authorList>
            <person name="Hellsten U."/>
            <person name="Grimwood J."/>
            <person name="Chapman J.A."/>
            <person name="Shapiro H."/>
            <person name="Aerts A."/>
            <person name="Otillar R.P."/>
            <person name="Terry A.Y."/>
            <person name="Boore J.L."/>
            <person name="Simakov O."/>
            <person name="Marletaz F."/>
            <person name="Cho S.-J."/>
            <person name="Edsinger-Gonzales E."/>
            <person name="Havlak P."/>
            <person name="Kuo D.-H."/>
            <person name="Larsson T."/>
            <person name="Lv J."/>
            <person name="Arendt D."/>
            <person name="Savage R."/>
            <person name="Osoegawa K."/>
            <person name="de Jong P."/>
            <person name="Lindberg D.R."/>
            <person name="Seaver E.C."/>
            <person name="Weisblat D.A."/>
            <person name="Putnam N.H."/>
            <person name="Grigoriev I.V."/>
            <person name="Rokhsar D.S."/>
        </authorList>
    </citation>
    <scope>NUCLEOTIDE SEQUENCE</scope>
    <source>
        <strain evidence="6">I ESC-2004</strain>
    </source>
</reference>
<evidence type="ECO:0000256" key="2">
    <source>
        <dbReference type="ARBA" id="ARBA00023043"/>
    </source>
</evidence>